<dbReference type="AlphaFoldDB" id="A0A1E7EYG6"/>
<organism evidence="1 2">
    <name type="scientific">Fragilariopsis cylindrus CCMP1102</name>
    <dbReference type="NCBI Taxonomy" id="635003"/>
    <lineage>
        <taxon>Eukaryota</taxon>
        <taxon>Sar</taxon>
        <taxon>Stramenopiles</taxon>
        <taxon>Ochrophyta</taxon>
        <taxon>Bacillariophyta</taxon>
        <taxon>Bacillariophyceae</taxon>
        <taxon>Bacillariophycidae</taxon>
        <taxon>Bacillariales</taxon>
        <taxon>Bacillariaceae</taxon>
        <taxon>Fragilariopsis</taxon>
    </lineage>
</organism>
<sequence length="57" mass="6335">MRDGVVVNAFNGLAFNYRGGEYDGLDASTLNEPSISYKDFNTKLKSNEVELVEFMAP</sequence>
<accession>A0A1E7EYG6</accession>
<dbReference type="InParanoid" id="A0A1E7EYG6"/>
<proteinExistence type="predicted"/>
<evidence type="ECO:0000313" key="2">
    <source>
        <dbReference type="Proteomes" id="UP000095751"/>
    </source>
</evidence>
<feature type="non-terminal residue" evidence="1">
    <location>
        <position position="57"/>
    </location>
</feature>
<keyword evidence="2" id="KW-1185">Reference proteome</keyword>
<evidence type="ECO:0000313" key="1">
    <source>
        <dbReference type="EMBL" id="OEU10583.1"/>
    </source>
</evidence>
<dbReference type="Proteomes" id="UP000095751">
    <property type="component" value="Unassembled WGS sequence"/>
</dbReference>
<gene>
    <name evidence="1" type="ORF">FRACYDRAFT_220188</name>
</gene>
<dbReference type="OrthoDB" id="202789at2759"/>
<protein>
    <submittedName>
        <fullName evidence="1">Uncharacterized protein</fullName>
    </submittedName>
</protein>
<name>A0A1E7EYG6_9STRA</name>
<dbReference type="EMBL" id="KV784371">
    <property type="protein sequence ID" value="OEU10583.1"/>
    <property type="molecule type" value="Genomic_DNA"/>
</dbReference>
<dbReference type="KEGG" id="fcy:FRACYDRAFT_220188"/>
<reference evidence="1 2" key="1">
    <citation type="submission" date="2016-09" db="EMBL/GenBank/DDBJ databases">
        <title>Extensive genetic diversity and differential bi-allelic expression allows diatom success in the polar Southern Ocean.</title>
        <authorList>
            <consortium name="DOE Joint Genome Institute"/>
            <person name="Mock T."/>
            <person name="Otillar R.P."/>
            <person name="Strauss J."/>
            <person name="Dupont C."/>
            <person name="Frickenhaus S."/>
            <person name="Maumus F."/>
            <person name="Mcmullan M."/>
            <person name="Sanges R."/>
            <person name="Schmutz J."/>
            <person name="Toseland A."/>
            <person name="Valas R."/>
            <person name="Veluchamy A."/>
            <person name="Ward B.J."/>
            <person name="Allen A."/>
            <person name="Barry K."/>
            <person name="Falciatore A."/>
            <person name="Ferrante M."/>
            <person name="Fortunato A.E."/>
            <person name="Gloeckner G."/>
            <person name="Gruber A."/>
            <person name="Hipkin R."/>
            <person name="Janech M."/>
            <person name="Kroth P."/>
            <person name="Leese F."/>
            <person name="Lindquist E."/>
            <person name="Lyon B.R."/>
            <person name="Martin J."/>
            <person name="Mayer C."/>
            <person name="Parker M."/>
            <person name="Quesneville H."/>
            <person name="Raymond J."/>
            <person name="Uhlig C."/>
            <person name="Valentin K.U."/>
            <person name="Worden A.Z."/>
            <person name="Armbrust E.V."/>
            <person name="Bowler C."/>
            <person name="Green B."/>
            <person name="Moulton V."/>
            <person name="Van Oosterhout C."/>
            <person name="Grigoriev I."/>
        </authorList>
    </citation>
    <scope>NUCLEOTIDE SEQUENCE [LARGE SCALE GENOMIC DNA]</scope>
    <source>
        <strain evidence="1 2">CCMP1102</strain>
    </source>
</reference>